<dbReference type="PIRSF" id="PIRSF004555">
    <property type="entry name" value="UCP004555"/>
    <property type="match status" value="1"/>
</dbReference>
<dbReference type="Proteomes" id="UP000315889">
    <property type="component" value="Unassembled WGS sequence"/>
</dbReference>
<dbReference type="InterPro" id="IPR036894">
    <property type="entry name" value="YbaB-like_sf"/>
</dbReference>
<proteinExistence type="inferred from homology"/>
<dbReference type="GO" id="GO:0043590">
    <property type="term" value="C:bacterial nucleoid"/>
    <property type="evidence" value="ECO:0007669"/>
    <property type="project" value="UniProtKB-UniRule"/>
</dbReference>
<sequence length="105" mass="11477">MDINNLMKQAQQMQEKMAKMQEEASNAEVTGESGAGMVQVVMTGRHDVKKVIIDPSLLAEEKEFLEDLLAAAVNDAVRKVESETKSVMSSMTGGMDLPPGFKMPF</sequence>
<dbReference type="PANTHER" id="PTHR33449:SF1">
    <property type="entry name" value="NUCLEOID-ASSOCIATED PROTEIN YBAB"/>
    <property type="match status" value="1"/>
</dbReference>
<comment type="function">
    <text evidence="2">Binds to DNA and alters its conformation. May be involved in regulation of gene expression, nucleoid organization and DNA protection.</text>
</comment>
<dbReference type="GO" id="GO:0003677">
    <property type="term" value="F:DNA binding"/>
    <property type="evidence" value="ECO:0007669"/>
    <property type="project" value="UniProtKB-UniRule"/>
</dbReference>
<comment type="subunit">
    <text evidence="2">Homodimer.</text>
</comment>
<accession>A0A520MGA7</accession>
<dbReference type="HAMAP" id="MF_00274">
    <property type="entry name" value="DNA_YbaB_EbfC"/>
    <property type="match status" value="1"/>
</dbReference>
<dbReference type="GO" id="GO:0005829">
    <property type="term" value="C:cytosol"/>
    <property type="evidence" value="ECO:0007669"/>
    <property type="project" value="TreeGrafter"/>
</dbReference>
<evidence type="ECO:0000313" key="4">
    <source>
        <dbReference type="EMBL" id="RZO20262.1"/>
    </source>
</evidence>
<gene>
    <name evidence="4" type="ORF">EVB03_04925</name>
</gene>
<keyword evidence="1 2" id="KW-0238">DNA-binding</keyword>
<evidence type="ECO:0000256" key="3">
    <source>
        <dbReference type="SAM" id="Coils"/>
    </source>
</evidence>
<dbReference type="NCBIfam" id="TIGR00103">
    <property type="entry name" value="DNA_YbaB_EbfC"/>
    <property type="match status" value="1"/>
</dbReference>
<evidence type="ECO:0000313" key="5">
    <source>
        <dbReference type="Proteomes" id="UP000315889"/>
    </source>
</evidence>
<dbReference type="EMBL" id="SHBP01000005">
    <property type="protein sequence ID" value="RZO20262.1"/>
    <property type="molecule type" value="Genomic_DNA"/>
</dbReference>
<keyword evidence="2" id="KW-0963">Cytoplasm</keyword>
<name>A0A520MGA7_9GAMM</name>
<reference evidence="4 5" key="1">
    <citation type="submission" date="2019-02" db="EMBL/GenBank/DDBJ databases">
        <title>Prokaryotic population dynamics and viral predation in marine succession experiment using metagenomics: the confinement effect.</title>
        <authorList>
            <person name="Haro-Moreno J.M."/>
            <person name="Rodriguez-Valera F."/>
            <person name="Lopez-Perez M."/>
        </authorList>
    </citation>
    <scope>NUCLEOTIDE SEQUENCE [LARGE SCALE GENOMIC DNA]</scope>
    <source>
        <strain evidence="4">MED-G170</strain>
    </source>
</reference>
<organism evidence="4 5">
    <name type="scientific">SAR92 clade bacterium</name>
    <dbReference type="NCBI Taxonomy" id="2315479"/>
    <lineage>
        <taxon>Bacteria</taxon>
        <taxon>Pseudomonadati</taxon>
        <taxon>Pseudomonadota</taxon>
        <taxon>Gammaproteobacteria</taxon>
        <taxon>Cellvibrionales</taxon>
        <taxon>Porticoccaceae</taxon>
        <taxon>SAR92 clade</taxon>
    </lineage>
</organism>
<comment type="subcellular location">
    <subcellularLocation>
        <location evidence="2">Cytoplasm</location>
        <location evidence="2">Nucleoid</location>
    </subcellularLocation>
</comment>
<dbReference type="Gene3D" id="3.30.1310.10">
    <property type="entry name" value="Nucleoid-associated protein YbaB-like domain"/>
    <property type="match status" value="1"/>
</dbReference>
<feature type="coiled-coil region" evidence="3">
    <location>
        <begin position="3"/>
        <end position="30"/>
    </location>
</feature>
<dbReference type="PANTHER" id="PTHR33449">
    <property type="entry name" value="NUCLEOID-ASSOCIATED PROTEIN YBAB"/>
    <property type="match status" value="1"/>
</dbReference>
<dbReference type="InterPro" id="IPR004401">
    <property type="entry name" value="YbaB/EbfC"/>
</dbReference>
<keyword evidence="3" id="KW-0175">Coiled coil</keyword>
<evidence type="ECO:0000256" key="1">
    <source>
        <dbReference type="ARBA" id="ARBA00023125"/>
    </source>
</evidence>
<evidence type="ECO:0000256" key="2">
    <source>
        <dbReference type="HAMAP-Rule" id="MF_00274"/>
    </source>
</evidence>
<dbReference type="AlphaFoldDB" id="A0A520MGA7"/>
<dbReference type="SUPFAM" id="SSF82607">
    <property type="entry name" value="YbaB-like"/>
    <property type="match status" value="1"/>
</dbReference>
<dbReference type="Pfam" id="PF02575">
    <property type="entry name" value="YbaB_DNA_bd"/>
    <property type="match status" value="1"/>
</dbReference>
<protein>
    <recommendedName>
        <fullName evidence="2">Nucleoid-associated protein EVB03_04925</fullName>
    </recommendedName>
</protein>
<comment type="caution">
    <text evidence="4">The sequence shown here is derived from an EMBL/GenBank/DDBJ whole genome shotgun (WGS) entry which is preliminary data.</text>
</comment>
<comment type="similarity">
    <text evidence="2">Belongs to the YbaB/EbfC family.</text>
</comment>